<name>A0ABS0A271_9FIRM</name>
<feature type="domain" description="N-acetyltransferase" evidence="1">
    <location>
        <begin position="24"/>
        <end position="191"/>
    </location>
</feature>
<keyword evidence="3" id="KW-1185">Reference proteome</keyword>
<dbReference type="EMBL" id="JADKNH010000024">
    <property type="protein sequence ID" value="MBF4695959.1"/>
    <property type="molecule type" value="Genomic_DNA"/>
</dbReference>
<organism evidence="2 3">
    <name type="scientific">Fusibacter ferrireducens</name>
    <dbReference type="NCBI Taxonomy" id="2785058"/>
    <lineage>
        <taxon>Bacteria</taxon>
        <taxon>Bacillati</taxon>
        <taxon>Bacillota</taxon>
        <taxon>Clostridia</taxon>
        <taxon>Eubacteriales</taxon>
        <taxon>Eubacteriales Family XII. Incertae Sedis</taxon>
        <taxon>Fusibacter</taxon>
    </lineage>
</organism>
<dbReference type="PANTHER" id="PTHR43415">
    <property type="entry name" value="SPERMIDINE N(1)-ACETYLTRANSFERASE"/>
    <property type="match status" value="1"/>
</dbReference>
<dbReference type="PROSITE" id="PS51186">
    <property type="entry name" value="GNAT"/>
    <property type="match status" value="1"/>
</dbReference>
<dbReference type="RefSeq" id="WP_194704195.1">
    <property type="nucleotide sequence ID" value="NZ_JADKNH010000024.1"/>
</dbReference>
<dbReference type="PANTHER" id="PTHR43415:SF3">
    <property type="entry name" value="GNAT-FAMILY ACETYLTRANSFERASE"/>
    <property type="match status" value="1"/>
</dbReference>
<evidence type="ECO:0000313" key="2">
    <source>
        <dbReference type="EMBL" id="MBF4695959.1"/>
    </source>
</evidence>
<dbReference type="Gene3D" id="3.40.630.30">
    <property type="match status" value="1"/>
</dbReference>
<proteinExistence type="predicted"/>
<reference evidence="2 3" key="1">
    <citation type="submission" date="2020-11" db="EMBL/GenBank/DDBJ databases">
        <title>Fusibacter basophilias sp. nov.</title>
        <authorList>
            <person name="Qiu D."/>
        </authorList>
    </citation>
    <scope>NUCLEOTIDE SEQUENCE [LARGE SCALE GENOMIC DNA]</scope>
    <source>
        <strain evidence="2 3">Q10-2</strain>
    </source>
</reference>
<gene>
    <name evidence="2" type="ORF">ISU02_22905</name>
</gene>
<evidence type="ECO:0000313" key="3">
    <source>
        <dbReference type="Proteomes" id="UP000614200"/>
    </source>
</evidence>
<dbReference type="CDD" id="cd04301">
    <property type="entry name" value="NAT_SF"/>
    <property type="match status" value="1"/>
</dbReference>
<accession>A0ABS0A271</accession>
<dbReference type="Pfam" id="PF00583">
    <property type="entry name" value="Acetyltransf_1"/>
    <property type="match status" value="1"/>
</dbReference>
<comment type="caution">
    <text evidence="2">The sequence shown here is derived from an EMBL/GenBank/DDBJ whole genome shotgun (WGS) entry which is preliminary data.</text>
</comment>
<protein>
    <submittedName>
        <fullName evidence="2">GNAT family N-acetyltransferase</fullName>
    </submittedName>
</protein>
<sequence>MKAYGENYKKEYRDEHILKNGEVLVIRTPVEDDAEHLIEQMKTVDCETKFLAREPGEFSFTVEQEKKFIKNSLTDDNMLFLLSEVNGCIVGNCSVGRISTQKRFLHRATMGIALKKDYWQMGIGKKMMHACIKWCENNGIEQLELEVVTQNFRALSMYLGLGFEVFGTKKHAMKYSDGTYGDEYHMIYFLKDKL</sequence>
<dbReference type="SUPFAM" id="SSF55729">
    <property type="entry name" value="Acyl-CoA N-acyltransferases (Nat)"/>
    <property type="match status" value="1"/>
</dbReference>
<dbReference type="InterPro" id="IPR016181">
    <property type="entry name" value="Acyl_CoA_acyltransferase"/>
</dbReference>
<dbReference type="InterPro" id="IPR000182">
    <property type="entry name" value="GNAT_dom"/>
</dbReference>
<evidence type="ECO:0000259" key="1">
    <source>
        <dbReference type="PROSITE" id="PS51186"/>
    </source>
</evidence>
<dbReference type="Proteomes" id="UP000614200">
    <property type="component" value="Unassembled WGS sequence"/>
</dbReference>